<dbReference type="InterPro" id="IPR020546">
    <property type="entry name" value="ATP_synth_F1_dsu/esu_N"/>
</dbReference>
<reference evidence="12 13" key="1">
    <citation type="submission" date="2023-10" db="EMBL/GenBank/DDBJ databases">
        <title>Description of Microbulbifer bruguierae sp. nov., isolated from the sediments of mangrove plant Bruguiera sexangula and comparative genomic analyses of the genus Microbulbifer.</title>
        <authorList>
            <person name="Long M."/>
        </authorList>
    </citation>
    <scope>NUCLEOTIDE SEQUENCE [LARGE SCALE GENOMIC DNA]</scope>
    <source>
        <strain evidence="12 13">SPO729</strain>
    </source>
</reference>
<comment type="subcellular location">
    <subcellularLocation>
        <location evidence="2">Endomembrane system</location>
        <topology evidence="2">Peripheral membrane protein</topology>
    </subcellularLocation>
</comment>
<dbReference type="RefSeq" id="WP_318954066.1">
    <property type="nucleotide sequence ID" value="NZ_CP137555.1"/>
</dbReference>
<evidence type="ECO:0000313" key="12">
    <source>
        <dbReference type="EMBL" id="WOX05596.1"/>
    </source>
</evidence>
<dbReference type="AlphaFoldDB" id="A0AAU0MZF9"/>
<evidence type="ECO:0000256" key="2">
    <source>
        <dbReference type="ARBA" id="ARBA00004184"/>
    </source>
</evidence>
<evidence type="ECO:0000256" key="3">
    <source>
        <dbReference type="ARBA" id="ARBA00005712"/>
    </source>
</evidence>
<evidence type="ECO:0000256" key="1">
    <source>
        <dbReference type="ARBA" id="ARBA00003543"/>
    </source>
</evidence>
<dbReference type="InterPro" id="IPR001469">
    <property type="entry name" value="ATP_synth_F1_dsu/esu"/>
</dbReference>
<keyword evidence="6" id="KW-0406">Ion transport</keyword>
<evidence type="ECO:0000259" key="11">
    <source>
        <dbReference type="Pfam" id="PF02823"/>
    </source>
</evidence>
<dbReference type="GO" id="GO:0045259">
    <property type="term" value="C:proton-transporting ATP synthase complex"/>
    <property type="evidence" value="ECO:0007669"/>
    <property type="project" value="UniProtKB-KW"/>
</dbReference>
<dbReference type="GO" id="GO:0012505">
    <property type="term" value="C:endomembrane system"/>
    <property type="evidence" value="ECO:0007669"/>
    <property type="project" value="UniProtKB-SubCell"/>
</dbReference>
<comment type="function">
    <text evidence="1">Produces ATP from ADP in the presence of a proton gradient across the membrane.</text>
</comment>
<dbReference type="SUPFAM" id="SSF51344">
    <property type="entry name" value="Epsilon subunit of F1F0-ATP synthase N-terminal domain"/>
    <property type="match status" value="1"/>
</dbReference>
<dbReference type="KEGG" id="mpaf:R5R33_00185"/>
<dbReference type="Pfam" id="PF02823">
    <property type="entry name" value="ATP-synt_DE_N"/>
    <property type="match status" value="1"/>
</dbReference>
<evidence type="ECO:0000256" key="7">
    <source>
        <dbReference type="ARBA" id="ARBA00023136"/>
    </source>
</evidence>
<accession>A0AAU0MZF9</accession>
<keyword evidence="8" id="KW-0066">ATP synthesis</keyword>
<dbReference type="InterPro" id="IPR036771">
    <property type="entry name" value="ATPsynth_dsu/esu_N"/>
</dbReference>
<sequence length="131" mass="15064">MNSFSLELLSATEQRRVDGVTSFVGEDASGSFGILAGHTRTIAPLLFGLARFRRGNEQWQYLALPGGLLYFLDNHLQIFTRRFLIDADYARISALLQQQLLAEEQRLVETKESLARMEESMLRRLWELSRE</sequence>
<dbReference type="Gene3D" id="2.60.15.10">
    <property type="entry name" value="F0F1 ATP synthase delta/epsilon subunit, N-terminal"/>
    <property type="match status" value="1"/>
</dbReference>
<evidence type="ECO:0000256" key="9">
    <source>
        <dbReference type="ARBA" id="ARBA00030215"/>
    </source>
</evidence>
<dbReference type="Proteomes" id="UP001302477">
    <property type="component" value="Chromosome"/>
</dbReference>
<name>A0AAU0MZF9_9GAMM</name>
<feature type="domain" description="ATP synthase F1 complex delta/epsilon subunit N-terminal" evidence="11">
    <location>
        <begin position="4"/>
        <end position="82"/>
    </location>
</feature>
<comment type="similarity">
    <text evidence="3">Belongs to the ATPase epsilon chain family.</text>
</comment>
<keyword evidence="7" id="KW-0472">Membrane</keyword>
<evidence type="ECO:0000256" key="6">
    <source>
        <dbReference type="ARBA" id="ARBA00023065"/>
    </source>
</evidence>
<dbReference type="EMBL" id="CP137555">
    <property type="protein sequence ID" value="WOX05596.1"/>
    <property type="molecule type" value="Genomic_DNA"/>
</dbReference>
<evidence type="ECO:0000256" key="4">
    <source>
        <dbReference type="ARBA" id="ARBA00014480"/>
    </source>
</evidence>
<proteinExistence type="inferred from homology"/>
<protein>
    <recommendedName>
        <fullName evidence="4">ATP synthase epsilon chain</fullName>
    </recommendedName>
    <alternativeName>
        <fullName evidence="10">ATP synthase F1 sector epsilon subunit</fullName>
    </alternativeName>
    <alternativeName>
        <fullName evidence="9">F-ATPase epsilon subunit</fullName>
    </alternativeName>
</protein>
<dbReference type="GO" id="GO:0046933">
    <property type="term" value="F:proton-transporting ATP synthase activity, rotational mechanism"/>
    <property type="evidence" value="ECO:0007669"/>
    <property type="project" value="InterPro"/>
</dbReference>
<evidence type="ECO:0000313" key="13">
    <source>
        <dbReference type="Proteomes" id="UP001302477"/>
    </source>
</evidence>
<keyword evidence="8" id="KW-0139">CF(1)</keyword>
<evidence type="ECO:0000256" key="8">
    <source>
        <dbReference type="ARBA" id="ARBA00023196"/>
    </source>
</evidence>
<gene>
    <name evidence="12" type="ORF">R5R33_00185</name>
</gene>
<dbReference type="CDD" id="cd12152">
    <property type="entry name" value="F1-ATPase_delta"/>
    <property type="match status" value="1"/>
</dbReference>
<organism evidence="12 13">
    <name type="scientific">Microbulbifer pacificus</name>
    <dbReference type="NCBI Taxonomy" id="407164"/>
    <lineage>
        <taxon>Bacteria</taxon>
        <taxon>Pseudomonadati</taxon>
        <taxon>Pseudomonadota</taxon>
        <taxon>Gammaproteobacteria</taxon>
        <taxon>Cellvibrionales</taxon>
        <taxon>Microbulbiferaceae</taxon>
        <taxon>Microbulbifer</taxon>
    </lineage>
</organism>
<evidence type="ECO:0000256" key="10">
    <source>
        <dbReference type="ARBA" id="ARBA00031795"/>
    </source>
</evidence>
<evidence type="ECO:0000256" key="5">
    <source>
        <dbReference type="ARBA" id="ARBA00022448"/>
    </source>
</evidence>
<keyword evidence="13" id="KW-1185">Reference proteome</keyword>
<keyword evidence="5" id="KW-0813">Transport</keyword>